<keyword evidence="1" id="KW-1133">Transmembrane helix</keyword>
<dbReference type="HOGENOM" id="CLU_1178149_0_0_2"/>
<keyword evidence="3" id="KW-1185">Reference proteome</keyword>
<evidence type="ECO:0000256" key="1">
    <source>
        <dbReference type="SAM" id="Phobius"/>
    </source>
</evidence>
<dbReference type="GeneID" id="10493640"/>
<dbReference type="OrthoDB" id="34642at2157"/>
<sequence>MELLSTQELLERVGKMINSSVERIVVLTGKLSELLAQDLLRKAASGIDVTLITSDLNWGRWLENRAKGYMREEEEKISKEIKKLSESIELYSRLPWIVLVLVGAIWIVLFLRRLGQLEIIGSIVVGLAVFSYVFYFSYKRRRDCKEEITVKVENRKRMSEEYKGIRESLAKKMHVIEVDFDVSFSVVISDSSAIITSTPLETESERGYHVITELSSEDAIKITNFISSTRSLKRP</sequence>
<dbReference type="AlphaFoldDB" id="F4FYY4"/>
<protein>
    <submittedName>
        <fullName evidence="2">Uncharacterized protein</fullName>
    </submittedName>
</protein>
<feature type="transmembrane region" description="Helical" evidence="1">
    <location>
        <begin position="90"/>
        <end position="111"/>
    </location>
</feature>
<dbReference type="EMBL" id="CP002656">
    <property type="protein sequence ID" value="AEB95554.1"/>
    <property type="molecule type" value="Genomic_DNA"/>
</dbReference>
<proteinExistence type="predicted"/>
<dbReference type="PATRIC" id="fig|1006006.8.peg.1446"/>
<name>F4FYY4_METCR</name>
<dbReference type="eggNOG" id="arCOG07315">
    <property type="taxonomic scope" value="Archaea"/>
</dbReference>
<dbReference type="STRING" id="1006006.Mcup_1451"/>
<organism evidence="2 3">
    <name type="scientific">Metallosphaera cuprina (strain Ar-4)</name>
    <dbReference type="NCBI Taxonomy" id="1006006"/>
    <lineage>
        <taxon>Archaea</taxon>
        <taxon>Thermoproteota</taxon>
        <taxon>Thermoprotei</taxon>
        <taxon>Sulfolobales</taxon>
        <taxon>Sulfolobaceae</taxon>
        <taxon>Metallosphaera</taxon>
    </lineage>
</organism>
<reference evidence="2 3" key="1">
    <citation type="journal article" date="2011" name="J. Bacteriol.">
        <title>Complete genome sequence of Metallosphaera cuprina, a metal sulfide-oxidizing archaeon from a hot spring.</title>
        <authorList>
            <person name="Liu L.J."/>
            <person name="You X.Y."/>
            <person name="Zheng H."/>
            <person name="Wang S."/>
            <person name="Jiang C.Y."/>
            <person name="Liu S.J."/>
        </authorList>
    </citation>
    <scope>NUCLEOTIDE SEQUENCE [LARGE SCALE GENOMIC DNA]</scope>
    <source>
        <strain evidence="2 3">Ar-4</strain>
    </source>
</reference>
<keyword evidence="1" id="KW-0472">Membrane</keyword>
<keyword evidence="1" id="KW-0812">Transmembrane</keyword>
<dbReference type="RefSeq" id="WP_013738052.1">
    <property type="nucleotide sequence ID" value="NC_015435.1"/>
</dbReference>
<dbReference type="KEGG" id="mcn:Mcup_1451"/>
<evidence type="ECO:0000313" key="3">
    <source>
        <dbReference type="Proteomes" id="UP000007812"/>
    </source>
</evidence>
<feature type="transmembrane region" description="Helical" evidence="1">
    <location>
        <begin position="117"/>
        <end position="138"/>
    </location>
</feature>
<evidence type="ECO:0000313" key="2">
    <source>
        <dbReference type="EMBL" id="AEB95554.1"/>
    </source>
</evidence>
<accession>F4FYY4</accession>
<gene>
    <name evidence="2" type="ordered locus">Mcup_1451</name>
</gene>
<dbReference type="Proteomes" id="UP000007812">
    <property type="component" value="Chromosome"/>
</dbReference>